<feature type="region of interest" description="Disordered" evidence="8">
    <location>
        <begin position="1"/>
        <end position="66"/>
    </location>
</feature>
<evidence type="ECO:0000256" key="4">
    <source>
        <dbReference type="ARBA" id="ARBA00022603"/>
    </source>
</evidence>
<accession>G0M7I5</accession>
<name>G0M7I5_CAEBE</name>
<keyword evidence="5" id="KW-0808">Transferase</keyword>
<dbReference type="SUPFAM" id="SSF82199">
    <property type="entry name" value="SET domain"/>
    <property type="match status" value="1"/>
</dbReference>
<dbReference type="HOGENOM" id="CLU_488555_0_0_1"/>
<evidence type="ECO:0000259" key="10">
    <source>
        <dbReference type="PROSITE" id="PS51215"/>
    </source>
</evidence>
<evidence type="ECO:0000313" key="11">
    <source>
        <dbReference type="EMBL" id="EGT30079.1"/>
    </source>
</evidence>
<comment type="subcellular location">
    <subcellularLocation>
        <location evidence="2">Chromosome</location>
    </subcellularLocation>
    <subcellularLocation>
        <location evidence="1">Nucleus</location>
    </subcellularLocation>
</comment>
<dbReference type="SMART" id="SM00317">
    <property type="entry name" value="SET"/>
    <property type="match status" value="1"/>
</dbReference>
<feature type="domain" description="AWS" evidence="10">
    <location>
        <begin position="372"/>
        <end position="418"/>
    </location>
</feature>
<dbReference type="PANTHER" id="PTHR22884">
    <property type="entry name" value="SET DOMAIN PROTEINS"/>
    <property type="match status" value="1"/>
</dbReference>
<dbReference type="PROSITE" id="PS51215">
    <property type="entry name" value="AWS"/>
    <property type="match status" value="1"/>
</dbReference>
<dbReference type="STRING" id="135651.G0M7I5"/>
<keyword evidence="6" id="KW-0949">S-adenosyl-L-methionine</keyword>
<dbReference type="Proteomes" id="UP000008068">
    <property type="component" value="Unassembled WGS sequence"/>
</dbReference>
<evidence type="ECO:0000313" key="12">
    <source>
        <dbReference type="Proteomes" id="UP000008068"/>
    </source>
</evidence>
<keyword evidence="4" id="KW-0489">Methyltransferase</keyword>
<keyword evidence="3" id="KW-0158">Chromosome</keyword>
<proteinExistence type="predicted"/>
<evidence type="ECO:0000256" key="3">
    <source>
        <dbReference type="ARBA" id="ARBA00022454"/>
    </source>
</evidence>
<dbReference type="Gene3D" id="2.170.270.10">
    <property type="entry name" value="SET domain"/>
    <property type="match status" value="1"/>
</dbReference>
<gene>
    <name evidence="11" type="ORF">CAEBREN_14216</name>
</gene>
<evidence type="ECO:0000256" key="2">
    <source>
        <dbReference type="ARBA" id="ARBA00004286"/>
    </source>
</evidence>
<dbReference type="GO" id="GO:0005634">
    <property type="term" value="C:nucleus"/>
    <property type="evidence" value="ECO:0007669"/>
    <property type="project" value="UniProtKB-SubCell"/>
</dbReference>
<dbReference type="InterPro" id="IPR001214">
    <property type="entry name" value="SET_dom"/>
</dbReference>
<evidence type="ECO:0000259" key="9">
    <source>
        <dbReference type="PROSITE" id="PS50280"/>
    </source>
</evidence>
<dbReference type="EMBL" id="GL379786">
    <property type="protein sequence ID" value="EGT30079.1"/>
    <property type="molecule type" value="Genomic_DNA"/>
</dbReference>
<feature type="compositionally biased region" description="Polar residues" evidence="8">
    <location>
        <begin position="22"/>
        <end position="41"/>
    </location>
</feature>
<dbReference type="InterPro" id="IPR006560">
    <property type="entry name" value="AWS_dom"/>
</dbReference>
<dbReference type="GO" id="GO:0032259">
    <property type="term" value="P:methylation"/>
    <property type="evidence" value="ECO:0007669"/>
    <property type="project" value="UniProtKB-KW"/>
</dbReference>
<dbReference type="Pfam" id="PF00856">
    <property type="entry name" value="SET"/>
    <property type="match status" value="1"/>
</dbReference>
<sequence>MSRIQPTEVFDGPPSLLKPGAPSSNNLTNQVYLPTQLNIHNSDPDATEGGSPNTNIPNNQEHSQQEQINIQPHFGVAPNMDSFSLQALQNMLALFFHYYKNGKYQNVIELNKSSSQQMNKTQQIQPPITSLTEEQVHSLEKWISERKTLIEEVCTQIKQGKMVTEAIPTTLDNECGNRISSVVRKEVTTSPLLAASVTPQQPATNTKDQYRVRVTRKKPVSVPEPVASQTVADQVHNIEEIIPQRIDEPTTIHSGHDNVISDVSSRTERLEISGISEDRPPYSLRSSGARQTVEGNASGLQKLVNSGHVEQGSITRKRAAKASNVVLLSPQKIVKPNEQGNPSTSKNCQGSGYSIIDTNIIRLSNEDGELDDEADECRCHETGDNCSDDSCLNRATKMECPESCKAEDCANQRIGKKMHAKVYVSDTNTKKGYGLYAGEEIKEGQFIMEFVGEVISEKEDKKRRKKNPSVYRYTVKSGTLFYDATESGNEARFMNHSCAPNSHFEKWKVPGIASKIPRLAFFAVTDIPARGEITFDYLFGDELKECFCGAPSCRYKKQ</sequence>
<dbReference type="AlphaFoldDB" id="G0M7I5"/>
<protein>
    <recommendedName>
        <fullName evidence="13">SET domain-containing protein</fullName>
    </recommendedName>
</protein>
<keyword evidence="7" id="KW-0539">Nucleus</keyword>
<evidence type="ECO:0000256" key="7">
    <source>
        <dbReference type="ARBA" id="ARBA00023242"/>
    </source>
</evidence>
<dbReference type="InParanoid" id="G0M7I5"/>
<dbReference type="InterPro" id="IPR046341">
    <property type="entry name" value="SET_dom_sf"/>
</dbReference>
<evidence type="ECO:0008006" key="13">
    <source>
        <dbReference type="Google" id="ProtNLM"/>
    </source>
</evidence>
<dbReference type="GO" id="GO:0042054">
    <property type="term" value="F:histone methyltransferase activity"/>
    <property type="evidence" value="ECO:0007669"/>
    <property type="project" value="InterPro"/>
</dbReference>
<keyword evidence="12" id="KW-1185">Reference proteome</keyword>
<dbReference type="SMART" id="SM00570">
    <property type="entry name" value="AWS"/>
    <property type="match status" value="1"/>
</dbReference>
<organism evidence="12">
    <name type="scientific">Caenorhabditis brenneri</name>
    <name type="common">Nematode worm</name>
    <dbReference type="NCBI Taxonomy" id="135651"/>
    <lineage>
        <taxon>Eukaryota</taxon>
        <taxon>Metazoa</taxon>
        <taxon>Ecdysozoa</taxon>
        <taxon>Nematoda</taxon>
        <taxon>Chromadorea</taxon>
        <taxon>Rhabditida</taxon>
        <taxon>Rhabditina</taxon>
        <taxon>Rhabditomorpha</taxon>
        <taxon>Rhabditoidea</taxon>
        <taxon>Rhabditidae</taxon>
        <taxon>Peloderinae</taxon>
        <taxon>Caenorhabditis</taxon>
    </lineage>
</organism>
<dbReference type="eggNOG" id="KOG4442">
    <property type="taxonomic scope" value="Eukaryota"/>
</dbReference>
<reference evidence="12" key="1">
    <citation type="submission" date="2011-07" db="EMBL/GenBank/DDBJ databases">
        <authorList>
            <consortium name="Caenorhabditis brenneri Sequencing and Analysis Consortium"/>
            <person name="Wilson R.K."/>
        </authorList>
    </citation>
    <scope>NUCLEOTIDE SEQUENCE [LARGE SCALE GENOMIC DNA]</scope>
    <source>
        <strain evidence="12">PB2801</strain>
    </source>
</reference>
<feature type="domain" description="SET" evidence="9">
    <location>
        <begin position="420"/>
        <end position="538"/>
    </location>
</feature>
<evidence type="ECO:0000256" key="6">
    <source>
        <dbReference type="ARBA" id="ARBA00022691"/>
    </source>
</evidence>
<evidence type="ECO:0000256" key="8">
    <source>
        <dbReference type="SAM" id="MobiDB-lite"/>
    </source>
</evidence>
<dbReference type="PROSITE" id="PS50280">
    <property type="entry name" value="SET"/>
    <property type="match status" value="1"/>
</dbReference>
<dbReference type="InterPro" id="IPR050777">
    <property type="entry name" value="SET2_Histone-Lys_MeTrsfase"/>
</dbReference>
<evidence type="ECO:0000256" key="5">
    <source>
        <dbReference type="ARBA" id="ARBA00022679"/>
    </source>
</evidence>
<dbReference type="GO" id="GO:0005694">
    <property type="term" value="C:chromosome"/>
    <property type="evidence" value="ECO:0007669"/>
    <property type="project" value="UniProtKB-SubCell"/>
</dbReference>
<dbReference type="OrthoDB" id="616263at2759"/>
<feature type="compositionally biased region" description="Polar residues" evidence="8">
    <location>
        <begin position="50"/>
        <end position="66"/>
    </location>
</feature>
<evidence type="ECO:0000256" key="1">
    <source>
        <dbReference type="ARBA" id="ARBA00004123"/>
    </source>
</evidence>